<dbReference type="PANTHER" id="PTHR37694">
    <property type="entry name" value="SLR8022 PROTEIN"/>
    <property type="match status" value="1"/>
</dbReference>
<dbReference type="SUPFAM" id="SSF51182">
    <property type="entry name" value="RmlC-like cupins"/>
    <property type="match status" value="1"/>
</dbReference>
<sequence>MKKLSLDALARLHLERAKLSSAGRSSETIFGGHDRTLRQTVIALLAGYGLGEHPNPGEGTLQVVRGRVRMAMGEHTWEARDGDFLPLPEADHALEAITDAAVLLTVAKSR</sequence>
<dbReference type="PANTHER" id="PTHR37694:SF1">
    <property type="entry name" value="SLR8022 PROTEIN"/>
    <property type="match status" value="1"/>
</dbReference>
<keyword evidence="2" id="KW-1185">Reference proteome</keyword>
<dbReference type="InterPro" id="IPR014710">
    <property type="entry name" value="RmlC-like_jellyroll"/>
</dbReference>
<dbReference type="EMBL" id="JAVLVT010000005">
    <property type="protein sequence ID" value="MDS1271328.1"/>
    <property type="molecule type" value="Genomic_DNA"/>
</dbReference>
<evidence type="ECO:0000313" key="2">
    <source>
        <dbReference type="Proteomes" id="UP001250214"/>
    </source>
</evidence>
<evidence type="ECO:0000313" key="1">
    <source>
        <dbReference type="EMBL" id="MDS1271328.1"/>
    </source>
</evidence>
<organism evidence="1 2">
    <name type="scientific">Lipingzhangella rawalii</name>
    <dbReference type="NCBI Taxonomy" id="2055835"/>
    <lineage>
        <taxon>Bacteria</taxon>
        <taxon>Bacillati</taxon>
        <taxon>Actinomycetota</taxon>
        <taxon>Actinomycetes</taxon>
        <taxon>Streptosporangiales</taxon>
        <taxon>Nocardiopsidaceae</taxon>
        <taxon>Lipingzhangella</taxon>
    </lineage>
</organism>
<dbReference type="Proteomes" id="UP001250214">
    <property type="component" value="Unassembled WGS sequence"/>
</dbReference>
<name>A0ABU2H7P1_9ACTN</name>
<gene>
    <name evidence="1" type="ORF">RIF23_13580</name>
</gene>
<comment type="caution">
    <text evidence="1">The sequence shown here is derived from an EMBL/GenBank/DDBJ whole genome shotgun (WGS) entry which is preliminary data.</text>
</comment>
<dbReference type="InterPro" id="IPR011051">
    <property type="entry name" value="RmlC_Cupin_sf"/>
</dbReference>
<dbReference type="RefSeq" id="WP_310912853.1">
    <property type="nucleotide sequence ID" value="NZ_JAVLVT010000005.1"/>
</dbReference>
<protein>
    <submittedName>
        <fullName evidence="1">LuxR family transcriptional regulator</fullName>
    </submittedName>
</protein>
<reference evidence="2" key="1">
    <citation type="submission" date="2023-07" db="EMBL/GenBank/DDBJ databases">
        <title>Novel species in the genus Lipingzhangella isolated from Sambhar Salt Lake.</title>
        <authorList>
            <person name="Jiya N."/>
            <person name="Kajale S."/>
            <person name="Sharma A."/>
        </authorList>
    </citation>
    <scope>NUCLEOTIDE SEQUENCE [LARGE SCALE GENOMIC DNA]</scope>
    <source>
        <strain evidence="2">LS1_29</strain>
    </source>
</reference>
<accession>A0ABU2H7P1</accession>
<proteinExistence type="predicted"/>
<dbReference type="Gene3D" id="2.60.120.10">
    <property type="entry name" value="Jelly Rolls"/>
    <property type="match status" value="1"/>
</dbReference>